<dbReference type="Proteomes" id="UP001240236">
    <property type="component" value="Unassembled WGS sequence"/>
</dbReference>
<dbReference type="RefSeq" id="WP_307244293.1">
    <property type="nucleotide sequence ID" value="NZ_JAUSUZ010000001.1"/>
</dbReference>
<dbReference type="Pfam" id="PF08240">
    <property type="entry name" value="ADH_N"/>
    <property type="match status" value="1"/>
</dbReference>
<dbReference type="Gene3D" id="3.40.50.720">
    <property type="entry name" value="NAD(P)-binding Rossmann-like Domain"/>
    <property type="match status" value="1"/>
</dbReference>
<protein>
    <submittedName>
        <fullName evidence="3">NADPH:quinone reductase-like Zn-dependent oxidoreductase</fullName>
    </submittedName>
</protein>
<keyword evidence="4" id="KW-1185">Reference proteome</keyword>
<dbReference type="SUPFAM" id="SSF51735">
    <property type="entry name" value="NAD(P)-binding Rossmann-fold domains"/>
    <property type="match status" value="1"/>
</dbReference>
<dbReference type="CDD" id="cd05289">
    <property type="entry name" value="MDR_like_2"/>
    <property type="match status" value="1"/>
</dbReference>
<dbReference type="GO" id="GO:0016491">
    <property type="term" value="F:oxidoreductase activity"/>
    <property type="evidence" value="ECO:0007669"/>
    <property type="project" value="InterPro"/>
</dbReference>
<dbReference type="InterPro" id="IPR013154">
    <property type="entry name" value="ADH-like_N"/>
</dbReference>
<reference evidence="3 4" key="1">
    <citation type="submission" date="2023-07" db="EMBL/GenBank/DDBJ databases">
        <title>Sequencing the genomes of 1000 actinobacteria strains.</title>
        <authorList>
            <person name="Klenk H.-P."/>
        </authorList>
    </citation>
    <scope>NUCLEOTIDE SEQUENCE [LARGE SCALE GENOMIC DNA]</scope>
    <source>
        <strain evidence="3 4">DSM 44709</strain>
    </source>
</reference>
<dbReference type="Gene3D" id="3.90.180.10">
    <property type="entry name" value="Medium-chain alcohol dehydrogenases, catalytic domain"/>
    <property type="match status" value="1"/>
</dbReference>
<dbReference type="InterPro" id="IPR020843">
    <property type="entry name" value="ER"/>
</dbReference>
<dbReference type="PANTHER" id="PTHR44154">
    <property type="entry name" value="QUINONE OXIDOREDUCTASE"/>
    <property type="match status" value="1"/>
</dbReference>
<evidence type="ECO:0000313" key="4">
    <source>
        <dbReference type="Proteomes" id="UP001240236"/>
    </source>
</evidence>
<dbReference type="InterPro" id="IPR011032">
    <property type="entry name" value="GroES-like_sf"/>
</dbReference>
<accession>A0AAE3W5N0</accession>
<dbReference type="InterPro" id="IPR051603">
    <property type="entry name" value="Zinc-ADH_QOR/CCCR"/>
</dbReference>
<dbReference type="SUPFAM" id="SSF50129">
    <property type="entry name" value="GroES-like"/>
    <property type="match status" value="1"/>
</dbReference>
<feature type="domain" description="Enoyl reductase (ER)" evidence="2">
    <location>
        <begin position="15"/>
        <end position="327"/>
    </location>
</feature>
<gene>
    <name evidence="3" type="ORF">J2S42_005886</name>
</gene>
<dbReference type="SMART" id="SM00829">
    <property type="entry name" value="PKS_ER"/>
    <property type="match status" value="1"/>
</dbReference>
<evidence type="ECO:0000259" key="2">
    <source>
        <dbReference type="SMART" id="SM00829"/>
    </source>
</evidence>
<dbReference type="EMBL" id="JAUSUZ010000001">
    <property type="protein sequence ID" value="MDQ0369217.1"/>
    <property type="molecule type" value="Genomic_DNA"/>
</dbReference>
<comment type="caution">
    <text evidence="3">The sequence shown here is derived from an EMBL/GenBank/DDBJ whole genome shotgun (WGS) entry which is preliminary data.</text>
</comment>
<dbReference type="InterPro" id="IPR036291">
    <property type="entry name" value="NAD(P)-bd_dom_sf"/>
</dbReference>
<name>A0AAE3W5N0_9ACTN</name>
<evidence type="ECO:0000313" key="3">
    <source>
        <dbReference type="EMBL" id="MDQ0369217.1"/>
    </source>
</evidence>
<sequence length="334" mass="34372">MTDHTMRALVATEYGEPERLTVADLPVPRPGPGQIQVRIAAATVNPPDLHVISGAFGDVLSLPFPYVPGTEFAGTVTEAGAGVTAYRVGDEVFGSALPRPFAPILAHLPRPSLGTGALAEYTVCEADTPLIAHRPAGVPAEQAAALAIAGSTAQALLDVSELKPGETVLVIGATGSVGLTVLPLLAAAGVRIIATAAREAGATLLRRLGAHEIIGHDPAEYPAGADVVFNLVLGAERLPDAARAVRPGGRLVSIVYPEPTAEQVGRDDVRVHFVWDVAGEHGGMRRVADAAAAGELTAVIASRYPLTDAVRAVVDYARTHPLGKIVVTGAELPA</sequence>
<organism evidence="3 4">
    <name type="scientific">Catenuloplanes indicus</name>
    <dbReference type="NCBI Taxonomy" id="137267"/>
    <lineage>
        <taxon>Bacteria</taxon>
        <taxon>Bacillati</taxon>
        <taxon>Actinomycetota</taxon>
        <taxon>Actinomycetes</taxon>
        <taxon>Micromonosporales</taxon>
        <taxon>Micromonosporaceae</taxon>
        <taxon>Catenuloplanes</taxon>
    </lineage>
</organism>
<proteinExistence type="predicted"/>
<dbReference type="PANTHER" id="PTHR44154:SF1">
    <property type="entry name" value="QUINONE OXIDOREDUCTASE"/>
    <property type="match status" value="1"/>
</dbReference>
<keyword evidence="1" id="KW-0521">NADP</keyword>
<dbReference type="Pfam" id="PF13602">
    <property type="entry name" value="ADH_zinc_N_2"/>
    <property type="match status" value="1"/>
</dbReference>
<dbReference type="AlphaFoldDB" id="A0AAE3W5N0"/>
<evidence type="ECO:0000256" key="1">
    <source>
        <dbReference type="ARBA" id="ARBA00022857"/>
    </source>
</evidence>